<accession>A0A5C3L8I9</accession>
<dbReference type="Proteomes" id="UP000307440">
    <property type="component" value="Unassembled WGS sequence"/>
</dbReference>
<evidence type="ECO:0000256" key="15">
    <source>
        <dbReference type="ARBA" id="ARBA00048766"/>
    </source>
</evidence>
<keyword evidence="7" id="KW-1015">Disulfide bond</keyword>
<dbReference type="AlphaFoldDB" id="A0A5C3L8I9"/>
<evidence type="ECO:0000256" key="12">
    <source>
        <dbReference type="ARBA" id="ARBA00038933"/>
    </source>
</evidence>
<name>A0A5C3L8I9_COPMA</name>
<evidence type="ECO:0000256" key="6">
    <source>
        <dbReference type="ARBA" id="ARBA00022801"/>
    </source>
</evidence>
<keyword evidence="6 16" id="KW-0378">Hydrolase</keyword>
<evidence type="ECO:0000256" key="11">
    <source>
        <dbReference type="ARBA" id="ARBA00037312"/>
    </source>
</evidence>
<dbReference type="SUPFAM" id="SSF51126">
    <property type="entry name" value="Pectin lyase-like"/>
    <property type="match status" value="1"/>
</dbReference>
<dbReference type="GO" id="GO:0047911">
    <property type="term" value="F:galacturan 1,4-alpha-galacturonidase activity"/>
    <property type="evidence" value="ECO:0007669"/>
    <property type="project" value="UniProtKB-EC"/>
</dbReference>
<dbReference type="InterPro" id="IPR000743">
    <property type="entry name" value="Glyco_hydro_28"/>
</dbReference>
<dbReference type="PANTHER" id="PTHR31736:SF11">
    <property type="entry name" value="EXOPOLYGALACTURONASE C-RELATED"/>
    <property type="match status" value="1"/>
</dbReference>
<evidence type="ECO:0000256" key="10">
    <source>
        <dbReference type="ARBA" id="ARBA00023316"/>
    </source>
</evidence>
<comment type="subcellular location">
    <subcellularLocation>
        <location evidence="1">Secreted</location>
    </subcellularLocation>
</comment>
<evidence type="ECO:0000256" key="13">
    <source>
        <dbReference type="ARBA" id="ARBA00041474"/>
    </source>
</evidence>
<dbReference type="Pfam" id="PF00295">
    <property type="entry name" value="Glyco_hydro_28"/>
    <property type="match status" value="1"/>
</dbReference>
<comment type="catalytic activity">
    <reaction evidence="15">
        <text>[(1-&gt;4)-alpha-D-galacturonosyl](n) + H2O = alpha-D-galacturonate + [(1-&gt;4)-alpha-D-galacturonosyl](n-1)</text>
        <dbReference type="Rhea" id="RHEA:14117"/>
        <dbReference type="Rhea" id="RHEA-COMP:14570"/>
        <dbReference type="Rhea" id="RHEA-COMP:14572"/>
        <dbReference type="ChEBI" id="CHEBI:15377"/>
        <dbReference type="ChEBI" id="CHEBI:58658"/>
        <dbReference type="ChEBI" id="CHEBI:140523"/>
        <dbReference type="EC" id="3.2.1.67"/>
    </reaction>
</comment>
<dbReference type="Gene3D" id="2.160.20.10">
    <property type="entry name" value="Single-stranded right-handed beta-helix, Pectin lyase-like"/>
    <property type="match status" value="1"/>
</dbReference>
<dbReference type="InterPro" id="IPR011050">
    <property type="entry name" value="Pectin_lyase_fold/virulence"/>
</dbReference>
<dbReference type="GO" id="GO:0005975">
    <property type="term" value="P:carbohydrate metabolic process"/>
    <property type="evidence" value="ECO:0007669"/>
    <property type="project" value="InterPro"/>
</dbReference>
<dbReference type="InterPro" id="IPR012334">
    <property type="entry name" value="Pectin_lyas_fold"/>
</dbReference>
<protein>
    <recommendedName>
        <fullName evidence="12">galacturonan 1,4-alpha-galacturonidase</fullName>
        <ecNumber evidence="12">3.2.1.67</ecNumber>
    </recommendedName>
    <alternativeName>
        <fullName evidence="13">Galacturan 1,4-alpha-galacturonidase C</fullName>
    </alternativeName>
    <alternativeName>
        <fullName evidence="14">Poly(1,4-alpha-D-galacturonide)galacturonohydrolase C</fullName>
    </alternativeName>
</protein>
<dbReference type="OrthoDB" id="187139at2759"/>
<evidence type="ECO:0000256" key="16">
    <source>
        <dbReference type="RuleBase" id="RU361169"/>
    </source>
</evidence>
<evidence type="ECO:0000256" key="4">
    <source>
        <dbReference type="ARBA" id="ARBA00022729"/>
    </source>
</evidence>
<reference evidence="18 19" key="1">
    <citation type="journal article" date="2019" name="Nat. Ecol. Evol.">
        <title>Megaphylogeny resolves global patterns of mushroom evolution.</title>
        <authorList>
            <person name="Varga T."/>
            <person name="Krizsan K."/>
            <person name="Foldi C."/>
            <person name="Dima B."/>
            <person name="Sanchez-Garcia M."/>
            <person name="Sanchez-Ramirez S."/>
            <person name="Szollosi G.J."/>
            <person name="Szarkandi J.G."/>
            <person name="Papp V."/>
            <person name="Albert L."/>
            <person name="Andreopoulos W."/>
            <person name="Angelini C."/>
            <person name="Antonin V."/>
            <person name="Barry K.W."/>
            <person name="Bougher N.L."/>
            <person name="Buchanan P."/>
            <person name="Buyck B."/>
            <person name="Bense V."/>
            <person name="Catcheside P."/>
            <person name="Chovatia M."/>
            <person name="Cooper J."/>
            <person name="Damon W."/>
            <person name="Desjardin D."/>
            <person name="Finy P."/>
            <person name="Geml J."/>
            <person name="Haridas S."/>
            <person name="Hughes K."/>
            <person name="Justo A."/>
            <person name="Karasinski D."/>
            <person name="Kautmanova I."/>
            <person name="Kiss B."/>
            <person name="Kocsube S."/>
            <person name="Kotiranta H."/>
            <person name="LaButti K.M."/>
            <person name="Lechner B.E."/>
            <person name="Liimatainen K."/>
            <person name="Lipzen A."/>
            <person name="Lukacs Z."/>
            <person name="Mihaltcheva S."/>
            <person name="Morgado L.N."/>
            <person name="Niskanen T."/>
            <person name="Noordeloos M.E."/>
            <person name="Ohm R.A."/>
            <person name="Ortiz-Santana B."/>
            <person name="Ovrebo C."/>
            <person name="Racz N."/>
            <person name="Riley R."/>
            <person name="Savchenko A."/>
            <person name="Shiryaev A."/>
            <person name="Soop K."/>
            <person name="Spirin V."/>
            <person name="Szebenyi C."/>
            <person name="Tomsovsky M."/>
            <person name="Tulloss R.E."/>
            <person name="Uehling J."/>
            <person name="Grigoriev I.V."/>
            <person name="Vagvolgyi C."/>
            <person name="Papp T."/>
            <person name="Martin F.M."/>
            <person name="Miettinen O."/>
            <person name="Hibbett D.S."/>
            <person name="Nagy L.G."/>
        </authorList>
    </citation>
    <scope>NUCLEOTIDE SEQUENCE [LARGE SCALE GENOMIC DNA]</scope>
    <source>
        <strain evidence="18 19">CBS 121175</strain>
    </source>
</reference>
<comment type="similarity">
    <text evidence="2 16">Belongs to the glycosyl hydrolase 28 family.</text>
</comment>
<dbReference type="PANTHER" id="PTHR31736">
    <property type="match status" value="1"/>
</dbReference>
<keyword evidence="19" id="KW-1185">Reference proteome</keyword>
<comment type="function">
    <text evidence="11">Specific in hydrolyzing the terminal glycosidic bond of polygalacturonic acid and oligogalacturonates.</text>
</comment>
<keyword evidence="5" id="KW-0677">Repeat</keyword>
<evidence type="ECO:0000313" key="19">
    <source>
        <dbReference type="Proteomes" id="UP000307440"/>
    </source>
</evidence>
<evidence type="ECO:0000256" key="5">
    <source>
        <dbReference type="ARBA" id="ARBA00022737"/>
    </source>
</evidence>
<evidence type="ECO:0000256" key="2">
    <source>
        <dbReference type="ARBA" id="ARBA00008834"/>
    </source>
</evidence>
<evidence type="ECO:0000313" key="18">
    <source>
        <dbReference type="EMBL" id="TFK29078.1"/>
    </source>
</evidence>
<organism evidence="18 19">
    <name type="scientific">Coprinopsis marcescibilis</name>
    <name type="common">Agaric fungus</name>
    <name type="synonym">Psathyrella marcescibilis</name>
    <dbReference type="NCBI Taxonomy" id="230819"/>
    <lineage>
        <taxon>Eukaryota</taxon>
        <taxon>Fungi</taxon>
        <taxon>Dikarya</taxon>
        <taxon>Basidiomycota</taxon>
        <taxon>Agaricomycotina</taxon>
        <taxon>Agaricomycetes</taxon>
        <taxon>Agaricomycetidae</taxon>
        <taxon>Agaricales</taxon>
        <taxon>Agaricineae</taxon>
        <taxon>Psathyrellaceae</taxon>
        <taxon>Coprinopsis</taxon>
    </lineage>
</organism>
<evidence type="ECO:0000256" key="17">
    <source>
        <dbReference type="SAM" id="SignalP"/>
    </source>
</evidence>
<keyword evidence="10" id="KW-0961">Cell wall biogenesis/degradation</keyword>
<keyword evidence="9 16" id="KW-0326">Glycosidase</keyword>
<gene>
    <name evidence="18" type="ORF">FA15DRAFT_742140</name>
</gene>
<proteinExistence type="inferred from homology"/>
<dbReference type="GO" id="GO:0071555">
    <property type="term" value="P:cell wall organization"/>
    <property type="evidence" value="ECO:0007669"/>
    <property type="project" value="UniProtKB-KW"/>
</dbReference>
<keyword evidence="3" id="KW-0964">Secreted</keyword>
<dbReference type="EMBL" id="ML210151">
    <property type="protein sequence ID" value="TFK29078.1"/>
    <property type="molecule type" value="Genomic_DNA"/>
</dbReference>
<keyword evidence="8" id="KW-0325">Glycoprotein</keyword>
<sequence length="443" mass="48593">MFNLRYPGGIWLILAGHILSQFTLALATDPQRCVIKRTEDPEVDDSTAILHTVKKCSRNSIIEFTPGNYSLFTPVSFLGLDNVTFLLNGNIILPSNITRVQVEINSTLNQPATYAIPWIYIQGTNVQVIGSESFEFGRFYSFGQQWWDLGIRTLRPHLATFNVTNGVLKNLKIIKPIAWGWSIPGQNIHISNHFVDAKPDNATRDDTISFPFNTDGFNLSGKNITVDGYYGHNGDDCVSVINGARDIVAKNGYCGFSSHGLSIGSLGRDGAVHTVENVLFKKWTMDGAVYGARFKSWTGGRGYGMNIAWEDITLVNVSTGVFITQNYYDQDKGPKPPNPSNSSTKIINIAFRNFKGGLGTSWTDGSCISDPCWNYVPGLDEPKAVILDLYPDTATNITLKEINIQPFNNPGGTPNVICDPAALSEAEESTLGFKCANGPFIPA</sequence>
<evidence type="ECO:0000256" key="9">
    <source>
        <dbReference type="ARBA" id="ARBA00023295"/>
    </source>
</evidence>
<dbReference type="GO" id="GO:0005576">
    <property type="term" value="C:extracellular region"/>
    <property type="evidence" value="ECO:0007669"/>
    <property type="project" value="UniProtKB-SubCell"/>
</dbReference>
<keyword evidence="4 17" id="KW-0732">Signal</keyword>
<evidence type="ECO:0000256" key="3">
    <source>
        <dbReference type="ARBA" id="ARBA00022525"/>
    </source>
</evidence>
<feature type="chain" id="PRO_5022876125" description="galacturonan 1,4-alpha-galacturonidase" evidence="17">
    <location>
        <begin position="28"/>
        <end position="443"/>
    </location>
</feature>
<feature type="signal peptide" evidence="17">
    <location>
        <begin position="1"/>
        <end position="27"/>
    </location>
</feature>
<dbReference type="EC" id="3.2.1.67" evidence="12"/>
<evidence type="ECO:0000256" key="1">
    <source>
        <dbReference type="ARBA" id="ARBA00004613"/>
    </source>
</evidence>
<dbReference type="GO" id="GO:0016829">
    <property type="term" value="F:lyase activity"/>
    <property type="evidence" value="ECO:0007669"/>
    <property type="project" value="UniProtKB-KW"/>
</dbReference>
<keyword evidence="18" id="KW-0456">Lyase</keyword>
<evidence type="ECO:0000256" key="7">
    <source>
        <dbReference type="ARBA" id="ARBA00023157"/>
    </source>
</evidence>
<evidence type="ECO:0000256" key="8">
    <source>
        <dbReference type="ARBA" id="ARBA00023180"/>
    </source>
</evidence>
<evidence type="ECO:0000256" key="14">
    <source>
        <dbReference type="ARBA" id="ARBA00042262"/>
    </source>
</evidence>
<dbReference type="STRING" id="230819.A0A5C3L8I9"/>
<dbReference type="GO" id="GO:0004650">
    <property type="term" value="F:polygalacturonase activity"/>
    <property type="evidence" value="ECO:0007669"/>
    <property type="project" value="InterPro"/>
</dbReference>